<dbReference type="InterPro" id="IPR006148">
    <property type="entry name" value="Glc/Gal-6P_isomerase"/>
</dbReference>
<evidence type="ECO:0000256" key="3">
    <source>
        <dbReference type="ARBA" id="ARBA00004961"/>
    </source>
</evidence>
<protein>
    <recommendedName>
        <fullName evidence="7">6-phosphogluconolactonase-like protein</fullName>
    </recommendedName>
</protein>
<dbReference type="InterPro" id="IPR037171">
    <property type="entry name" value="NagB/RpiA_transferase-like"/>
</dbReference>
<evidence type="ECO:0000256" key="5">
    <source>
        <dbReference type="ARBA" id="ARBA00022490"/>
    </source>
</evidence>
<accession>J4U2Q5</accession>
<evidence type="ECO:0000256" key="2">
    <source>
        <dbReference type="ARBA" id="ARBA00004496"/>
    </source>
</evidence>
<reference evidence="10" key="2">
    <citation type="journal article" date="2011" name="G3 (Bethesda)">
        <title>The awesome power of yeast evolutionary genetics: New genome sequences and strain resources for the Saccharomyces sensu stricto genus.</title>
        <authorList>
            <person name="Scannell D.R."/>
            <person name="Zill O.A."/>
            <person name="Rokas A."/>
            <person name="Payen C."/>
            <person name="Dunham M.J."/>
            <person name="Eisen M.B."/>
            <person name="Rine J."/>
            <person name="Johnston M."/>
            <person name="Hittinger C.T."/>
        </authorList>
    </citation>
    <scope>GENOME REANNOTATION</scope>
    <source>
        <strain evidence="10">ATCC MYA-4449 / AS 2.2408 / CBS 8840 / NBRC 1802 / NCYC 2889</strain>
    </source>
</reference>
<comment type="catalytic activity">
    <reaction evidence="1">
        <text>6-phospho-D-glucono-1,5-lactone + H2O = 6-phospho-D-gluconate + H(+)</text>
        <dbReference type="Rhea" id="RHEA:12556"/>
        <dbReference type="ChEBI" id="CHEBI:15377"/>
        <dbReference type="ChEBI" id="CHEBI:15378"/>
        <dbReference type="ChEBI" id="CHEBI:57955"/>
        <dbReference type="ChEBI" id="CHEBI:58759"/>
        <dbReference type="EC" id="3.1.1.31"/>
    </reaction>
</comment>
<sequence>MRKTNLRCIGKFGCMRCPSSSKHIDLKRIMVKLERFSEEKALVHEFGKYILEKQDSALADNADAVFNIAISGGSMNQALYEGLVNDKDIFPHIKWPQWRIFFCDERLVPFEDPQSNYGQFKKIVLDPLVHQGDQLNLGPTVYTINESLIGGGETANKKIAEEYASLLPASFDLILLGCGDDGHTCSLFPGVEYNYLVEEMARKVLWCYNSPKPPKDRITFTLAVVADAKNVAFLVKGPSKKAIMHDVLIVKNSELPSVLVNEIVGAKVTWFLDDTAGALIPQNC</sequence>
<dbReference type="InterPro" id="IPR039104">
    <property type="entry name" value="6PGL"/>
</dbReference>
<proteinExistence type="inferred from homology"/>
<comment type="similarity">
    <text evidence="4 7">Belongs to the glucosamine/galactosamine-6-phosphate isomerase family. 6-phosphogluconolactonase subfamily.</text>
</comment>
<dbReference type="NCBIfam" id="TIGR01198">
    <property type="entry name" value="pgl"/>
    <property type="match status" value="1"/>
</dbReference>
<dbReference type="GO" id="GO:0006098">
    <property type="term" value="P:pentose-phosphate shunt"/>
    <property type="evidence" value="ECO:0007669"/>
    <property type="project" value="InterPro"/>
</dbReference>
<evidence type="ECO:0000313" key="10">
    <source>
        <dbReference type="Proteomes" id="UP000002753"/>
    </source>
</evidence>
<evidence type="ECO:0000256" key="7">
    <source>
        <dbReference type="RuleBase" id="RU365095"/>
    </source>
</evidence>
<dbReference type="HOGENOM" id="CLU_053947_0_1_1"/>
<comment type="subcellular location">
    <subcellularLocation>
        <location evidence="2">Cytoplasm</location>
    </subcellularLocation>
</comment>
<reference evidence="9 10" key="1">
    <citation type="journal article" date="2003" name="Science">
        <title>Finding functional features in Saccharomyces genomes by phylogenetic footprinting.</title>
        <authorList>
            <person name="Cliften P.F."/>
            <person name="Sudarsanam P."/>
            <person name="Desikan A."/>
            <person name="Fulton L."/>
            <person name="Fulton B."/>
            <person name="Majors J."/>
            <person name="Waterston R."/>
            <person name="Cohen B.A."/>
            <person name="Johnston M."/>
        </authorList>
    </citation>
    <scope>NUCLEOTIDE SEQUENCE [LARGE SCALE GENOMIC DNA]</scope>
    <source>
        <strain evidence="10">ATCC MYA-4449 / AS 2.2408 / CBS 8840 / NBRC 1802 / NCYC 2889</strain>
    </source>
</reference>
<dbReference type="EMBL" id="AACI03000404">
    <property type="protein sequence ID" value="EJT44280.1"/>
    <property type="molecule type" value="Genomic_DNA"/>
</dbReference>
<evidence type="ECO:0000313" key="9">
    <source>
        <dbReference type="EMBL" id="EJT44280.1"/>
    </source>
</evidence>
<dbReference type="Proteomes" id="UP000002753">
    <property type="component" value="Unassembled WGS sequence"/>
</dbReference>
<dbReference type="PANTHER" id="PTHR11054">
    <property type="entry name" value="6-PHOSPHOGLUCONOLACTONASE"/>
    <property type="match status" value="1"/>
</dbReference>
<comment type="pathway">
    <text evidence="3">Carbohydrate degradation; pentose phosphate pathway; D-ribulose 5-phosphate from D-glucose 6-phosphate (oxidative stage): step 2/3.</text>
</comment>
<comment type="caution">
    <text evidence="9">The sequence shown here is derived from an EMBL/GenBank/DDBJ whole genome shotgun (WGS) entry which is preliminary data.</text>
</comment>
<dbReference type="Gene3D" id="3.40.50.1360">
    <property type="match status" value="1"/>
</dbReference>
<dbReference type="SUPFAM" id="SSF100950">
    <property type="entry name" value="NagB/RpiA/CoA transferase-like"/>
    <property type="match status" value="1"/>
</dbReference>
<feature type="domain" description="Glucosamine/galactosamine-6-phosphate isomerase" evidence="8">
    <location>
        <begin position="38"/>
        <end position="262"/>
    </location>
</feature>
<dbReference type="GO" id="GO:0017057">
    <property type="term" value="F:6-phosphogluconolactonase activity"/>
    <property type="evidence" value="ECO:0007669"/>
    <property type="project" value="UniProtKB-EC"/>
</dbReference>
<dbReference type="CDD" id="cd01400">
    <property type="entry name" value="6PGL"/>
    <property type="match status" value="1"/>
</dbReference>
<evidence type="ECO:0000259" key="8">
    <source>
        <dbReference type="Pfam" id="PF01182"/>
    </source>
</evidence>
<evidence type="ECO:0000256" key="4">
    <source>
        <dbReference type="ARBA" id="ARBA00010662"/>
    </source>
</evidence>
<organism evidence="9 10">
    <name type="scientific">Saccharomyces kudriavzevii (strain ATCC MYA-4449 / AS 2.2408 / CBS 8840 / NBRC 1802 / NCYC 2889)</name>
    <name type="common">Yeast</name>
    <dbReference type="NCBI Taxonomy" id="226230"/>
    <lineage>
        <taxon>Eukaryota</taxon>
        <taxon>Fungi</taxon>
        <taxon>Dikarya</taxon>
        <taxon>Ascomycota</taxon>
        <taxon>Saccharomycotina</taxon>
        <taxon>Saccharomycetes</taxon>
        <taxon>Saccharomycetales</taxon>
        <taxon>Saccharomycetaceae</taxon>
        <taxon>Saccharomyces</taxon>
    </lineage>
</organism>
<dbReference type="Pfam" id="PF01182">
    <property type="entry name" value="Glucosamine_iso"/>
    <property type="match status" value="1"/>
</dbReference>
<keyword evidence="10" id="KW-1185">Reference proteome</keyword>
<dbReference type="GO" id="GO:0005737">
    <property type="term" value="C:cytoplasm"/>
    <property type="evidence" value="ECO:0007669"/>
    <property type="project" value="UniProtKB-SubCell"/>
</dbReference>
<dbReference type="FunFam" id="3.40.50.1360:FF:000005">
    <property type="entry name" value="6-phosphogluconolactonase"/>
    <property type="match status" value="1"/>
</dbReference>
<dbReference type="GO" id="GO:0005975">
    <property type="term" value="P:carbohydrate metabolic process"/>
    <property type="evidence" value="ECO:0007669"/>
    <property type="project" value="InterPro"/>
</dbReference>
<dbReference type="STRING" id="226230.J4U2Q5"/>
<gene>
    <name evidence="9" type="primary">YGR248W</name>
    <name evidence="9" type="ORF">SKUD_199910</name>
</gene>
<keyword evidence="6" id="KW-0378">Hydrolase</keyword>
<dbReference type="InterPro" id="IPR005900">
    <property type="entry name" value="6-phosphogluconolactonase_DevB"/>
</dbReference>
<evidence type="ECO:0000256" key="1">
    <source>
        <dbReference type="ARBA" id="ARBA00000832"/>
    </source>
</evidence>
<dbReference type="AlphaFoldDB" id="J4U2Q5"/>
<name>J4U2Q5_SACK1</name>
<evidence type="ECO:0000256" key="6">
    <source>
        <dbReference type="ARBA" id="ARBA00022801"/>
    </source>
</evidence>
<keyword evidence="5" id="KW-0963">Cytoplasm</keyword>
<dbReference type="PANTHER" id="PTHR11054:SF24">
    <property type="entry name" value="6-PHOSPHOGLUCONOLACTONASE 3-RELATED"/>
    <property type="match status" value="1"/>
</dbReference>